<name>A0A1M5T483_9BRAD</name>
<protein>
    <submittedName>
        <fullName evidence="3">7,8-dihydropterin-6-yl-methyl-4-(Beta-D-ribofuranosyl)aminobenzene 5'-phosphate synthase</fullName>
    </submittedName>
</protein>
<dbReference type="PANTHER" id="PTHR13754">
    <property type="entry name" value="METALLO-BETA-LACTAMASE SUPERFAMILY PROTEIN"/>
    <property type="match status" value="1"/>
</dbReference>
<dbReference type="RefSeq" id="WP_079603591.1">
    <property type="nucleotide sequence ID" value="NZ_LT670817.1"/>
</dbReference>
<dbReference type="CDD" id="cd07713">
    <property type="entry name" value="DHPS-like_MBL-fold"/>
    <property type="match status" value="1"/>
</dbReference>
<dbReference type="PANTHER" id="PTHR13754:SF13">
    <property type="entry name" value="METALLO-BETA-LACTAMASE SUPERFAMILY PROTEIN (AFU_ORTHOLOGUE AFUA_3G07630)"/>
    <property type="match status" value="1"/>
</dbReference>
<dbReference type="SMART" id="SM00849">
    <property type="entry name" value="Lactamase_B"/>
    <property type="match status" value="1"/>
</dbReference>
<dbReference type="InterPro" id="IPR052926">
    <property type="entry name" value="Metallo-beta-lactamase_dom"/>
</dbReference>
<proteinExistence type="predicted"/>
<dbReference type="Pfam" id="PF00753">
    <property type="entry name" value="Lactamase_B"/>
    <property type="match status" value="1"/>
</dbReference>
<dbReference type="GO" id="GO:0016740">
    <property type="term" value="F:transferase activity"/>
    <property type="evidence" value="ECO:0007669"/>
    <property type="project" value="TreeGrafter"/>
</dbReference>
<accession>A0A1M5T483</accession>
<dbReference type="InterPro" id="IPR041712">
    <property type="entry name" value="DHPS-like_MBL-fold"/>
</dbReference>
<dbReference type="InterPro" id="IPR036866">
    <property type="entry name" value="RibonucZ/Hydroxyglut_hydro"/>
</dbReference>
<dbReference type="InterPro" id="IPR001279">
    <property type="entry name" value="Metallo-B-lactamas"/>
</dbReference>
<dbReference type="Proteomes" id="UP000189796">
    <property type="component" value="Chromosome I"/>
</dbReference>
<gene>
    <name evidence="3" type="ORF">SAMN05443248_4862</name>
</gene>
<dbReference type="EMBL" id="LT670817">
    <property type="protein sequence ID" value="SHH45545.1"/>
    <property type="molecule type" value="Genomic_DNA"/>
</dbReference>
<feature type="signal peptide" evidence="1">
    <location>
        <begin position="1"/>
        <end position="25"/>
    </location>
</feature>
<evidence type="ECO:0000313" key="3">
    <source>
        <dbReference type="EMBL" id="SHH45545.1"/>
    </source>
</evidence>
<organism evidence="3 4">
    <name type="scientific">Bradyrhizobium erythrophlei</name>
    <dbReference type="NCBI Taxonomy" id="1437360"/>
    <lineage>
        <taxon>Bacteria</taxon>
        <taxon>Pseudomonadati</taxon>
        <taxon>Pseudomonadota</taxon>
        <taxon>Alphaproteobacteria</taxon>
        <taxon>Hyphomicrobiales</taxon>
        <taxon>Nitrobacteraceae</taxon>
        <taxon>Bradyrhizobium</taxon>
    </lineage>
</organism>
<dbReference type="OrthoDB" id="9803916at2"/>
<keyword evidence="1" id="KW-0732">Signal</keyword>
<evidence type="ECO:0000259" key="2">
    <source>
        <dbReference type="SMART" id="SM00849"/>
    </source>
</evidence>
<reference evidence="3 4" key="1">
    <citation type="submission" date="2016-11" db="EMBL/GenBank/DDBJ databases">
        <authorList>
            <person name="Jaros S."/>
            <person name="Januszkiewicz K."/>
            <person name="Wedrychowicz H."/>
        </authorList>
    </citation>
    <scope>NUCLEOTIDE SEQUENCE [LARGE SCALE GENOMIC DNA]</scope>
    <source>
        <strain evidence="3 4">GAS138</strain>
    </source>
</reference>
<dbReference type="AlphaFoldDB" id="A0A1M5T483"/>
<evidence type="ECO:0000313" key="4">
    <source>
        <dbReference type="Proteomes" id="UP000189796"/>
    </source>
</evidence>
<dbReference type="SUPFAM" id="SSF56281">
    <property type="entry name" value="Metallo-hydrolase/oxidoreductase"/>
    <property type="match status" value="1"/>
</dbReference>
<sequence>MKLRATFLIAAGLSILLSLAVPARAAAPESKSQITILYDAFGTDPSMSKDWGFSALVEIAGKRILFDTGNDADIFAANVKAKGVDLKTLDFVVLSHRHSDHMAGLNYVLSVNPTVKIYAPKEGFGIYGSSLPSSFYRKDETLPPEMRYYGGAPPPVMKFGAAWHGANFELIDKTTEIAPGMTLIALVSDAPGTRELKELSLAVNTPDGMVLVVGCSHPGIERIVEAAAAINPRIHLIAGGFHLVVASDDVIAKAVAALKHTFKVESVAPGHCTGEPTFAALKKAFGDRYLYAGLGTVLPLGANTGSDIRRGEGPALQQDDLTTYRRLARREDPFGILHARSLRTKASQL</sequence>
<feature type="domain" description="Metallo-beta-lactamase" evidence="2">
    <location>
        <begin position="51"/>
        <end position="271"/>
    </location>
</feature>
<evidence type="ECO:0000256" key="1">
    <source>
        <dbReference type="SAM" id="SignalP"/>
    </source>
</evidence>
<feature type="chain" id="PRO_5009913845" evidence="1">
    <location>
        <begin position="26"/>
        <end position="349"/>
    </location>
</feature>
<dbReference type="Gene3D" id="3.60.15.10">
    <property type="entry name" value="Ribonuclease Z/Hydroxyacylglutathione hydrolase-like"/>
    <property type="match status" value="1"/>
</dbReference>